<evidence type="ECO:0000313" key="2">
    <source>
        <dbReference type="EMBL" id="KAI1718815.1"/>
    </source>
</evidence>
<dbReference type="Proteomes" id="UP001201812">
    <property type="component" value="Unassembled WGS sequence"/>
</dbReference>
<gene>
    <name evidence="2" type="ORF">DdX_05924</name>
</gene>
<dbReference type="GO" id="GO:0032259">
    <property type="term" value="P:methylation"/>
    <property type="evidence" value="ECO:0007669"/>
    <property type="project" value="UniProtKB-KW"/>
</dbReference>
<reference evidence="2" key="1">
    <citation type="submission" date="2022-01" db="EMBL/GenBank/DDBJ databases">
        <title>Genome Sequence Resource for Two Populations of Ditylenchus destructor, the Migratory Endoparasitic Phytonematode.</title>
        <authorList>
            <person name="Zhang H."/>
            <person name="Lin R."/>
            <person name="Xie B."/>
        </authorList>
    </citation>
    <scope>NUCLEOTIDE SEQUENCE</scope>
    <source>
        <strain evidence="2">BazhouSP</strain>
    </source>
</reference>
<dbReference type="InterPro" id="IPR029063">
    <property type="entry name" value="SAM-dependent_MTases_sf"/>
</dbReference>
<proteinExistence type="predicted"/>
<dbReference type="GO" id="GO:0008168">
    <property type="term" value="F:methyltransferase activity"/>
    <property type="evidence" value="ECO:0007669"/>
    <property type="project" value="UniProtKB-KW"/>
</dbReference>
<dbReference type="Gene3D" id="3.40.50.150">
    <property type="entry name" value="Vaccinia Virus protein VP39"/>
    <property type="match status" value="1"/>
</dbReference>
<sequence>MIQRVRLSRPARYLCNIVLLSLLILYAVKVYNDLFPGYIIDDRYVNGIDSKENAAVVKIDTMCSETTKELCFSVVDLIQENEEVKRAIYLHGFEQEFDTVVALIPPKGMSASNSDTRMWQVNHNKIMTQYVSGLVLAPFMVGALNPDQSKSLEDKVNQSMCIVGLGGGAVDSFIHAKFPSINITVLEVEPVVKVLANRWFGVSEDKTRRTIIRDGIEVIKDAKRKGESYNVVMVDACNSDDAMPCPSPRFIEQQNLELIKSVLKPMGAFVLNTLAMKDEITNIQMVQQRLLTVFPLCISISAEEEFNTIFACLPYSIQPQNRLATQKLWFEQRRKIQKEFKLDMIQQAPITIIERQ</sequence>
<keyword evidence="3" id="KW-1185">Reference proteome</keyword>
<evidence type="ECO:0000256" key="1">
    <source>
        <dbReference type="SAM" id="Phobius"/>
    </source>
</evidence>
<feature type="transmembrane region" description="Helical" evidence="1">
    <location>
        <begin position="12"/>
        <end position="31"/>
    </location>
</feature>
<organism evidence="2 3">
    <name type="scientific">Ditylenchus destructor</name>
    <dbReference type="NCBI Taxonomy" id="166010"/>
    <lineage>
        <taxon>Eukaryota</taxon>
        <taxon>Metazoa</taxon>
        <taxon>Ecdysozoa</taxon>
        <taxon>Nematoda</taxon>
        <taxon>Chromadorea</taxon>
        <taxon>Rhabditida</taxon>
        <taxon>Tylenchina</taxon>
        <taxon>Tylenchomorpha</taxon>
        <taxon>Sphaerularioidea</taxon>
        <taxon>Anguinidae</taxon>
        <taxon>Anguininae</taxon>
        <taxon>Ditylenchus</taxon>
    </lineage>
</organism>
<dbReference type="EMBL" id="JAKKPZ010000007">
    <property type="protein sequence ID" value="KAI1718815.1"/>
    <property type="molecule type" value="Genomic_DNA"/>
</dbReference>
<comment type="caution">
    <text evidence="2">The sequence shown here is derived from an EMBL/GenBank/DDBJ whole genome shotgun (WGS) entry which is preliminary data.</text>
</comment>
<evidence type="ECO:0000313" key="3">
    <source>
        <dbReference type="Proteomes" id="UP001201812"/>
    </source>
</evidence>
<protein>
    <submittedName>
        <fullName evidence="2">Methyltransferase-like protein 13</fullName>
    </submittedName>
</protein>
<keyword evidence="2" id="KW-0489">Methyltransferase</keyword>
<accession>A0AAD4NBB3</accession>
<dbReference type="SUPFAM" id="SSF53335">
    <property type="entry name" value="S-adenosyl-L-methionine-dependent methyltransferases"/>
    <property type="match status" value="1"/>
</dbReference>
<dbReference type="AlphaFoldDB" id="A0AAD4NBB3"/>
<keyword evidence="1" id="KW-1133">Transmembrane helix</keyword>
<keyword evidence="2" id="KW-0808">Transferase</keyword>
<name>A0AAD4NBB3_9BILA</name>
<keyword evidence="1" id="KW-0472">Membrane</keyword>
<keyword evidence="1" id="KW-0812">Transmembrane</keyword>